<reference evidence="1" key="1">
    <citation type="submission" date="2022-01" db="EMBL/GenBank/DDBJ databases">
        <authorList>
            <person name="King R."/>
        </authorList>
    </citation>
    <scope>NUCLEOTIDE SEQUENCE</scope>
</reference>
<dbReference type="EMBL" id="OV651820">
    <property type="protein sequence ID" value="CAH1114479.1"/>
    <property type="molecule type" value="Genomic_DNA"/>
</dbReference>
<gene>
    <name evidence="1" type="ORF">PSYICH_LOCUS14115</name>
</gene>
<accession>A0A9P0D9S5</accession>
<dbReference type="Proteomes" id="UP001153636">
    <property type="component" value="Chromosome 8"/>
</dbReference>
<protein>
    <submittedName>
        <fullName evidence="1">Uncharacterized protein</fullName>
    </submittedName>
</protein>
<evidence type="ECO:0000313" key="2">
    <source>
        <dbReference type="Proteomes" id="UP001153636"/>
    </source>
</evidence>
<organism evidence="1 2">
    <name type="scientific">Psylliodes chrysocephalus</name>
    <dbReference type="NCBI Taxonomy" id="3402493"/>
    <lineage>
        <taxon>Eukaryota</taxon>
        <taxon>Metazoa</taxon>
        <taxon>Ecdysozoa</taxon>
        <taxon>Arthropoda</taxon>
        <taxon>Hexapoda</taxon>
        <taxon>Insecta</taxon>
        <taxon>Pterygota</taxon>
        <taxon>Neoptera</taxon>
        <taxon>Endopterygota</taxon>
        <taxon>Coleoptera</taxon>
        <taxon>Polyphaga</taxon>
        <taxon>Cucujiformia</taxon>
        <taxon>Chrysomeloidea</taxon>
        <taxon>Chrysomelidae</taxon>
        <taxon>Galerucinae</taxon>
        <taxon>Alticini</taxon>
        <taxon>Psylliodes</taxon>
    </lineage>
</organism>
<sequence length="142" mass="16472">MYLVKCSQQIEHIVELVGKHRDKVEETVEAIMNEMKAIGIELDVEIRVPRLVTKQSFRVNPLVSTPEQYFKISILIPYLDSFCNSLKERFSRKQGPAIELQTLHPTKVRVLSVDILQSSGTAIADFYNITNLTRELELWHRF</sequence>
<proteinExistence type="predicted"/>
<dbReference type="OrthoDB" id="6601747at2759"/>
<name>A0A9P0D9S5_9CUCU</name>
<keyword evidence="2" id="KW-1185">Reference proteome</keyword>
<dbReference type="AlphaFoldDB" id="A0A9P0D9S5"/>
<evidence type="ECO:0000313" key="1">
    <source>
        <dbReference type="EMBL" id="CAH1114479.1"/>
    </source>
</evidence>